<gene>
    <name evidence="16" type="primary">LOC106820983</name>
</gene>
<evidence type="ECO:0000256" key="6">
    <source>
        <dbReference type="PROSITE-ProRule" id="PRU00068"/>
    </source>
</evidence>
<dbReference type="InterPro" id="IPR001762">
    <property type="entry name" value="Disintegrin_dom"/>
</dbReference>
<keyword evidence="5 7" id="KW-1015">Disulfide bond</keyword>
<dbReference type="SUPFAM" id="SSF55486">
    <property type="entry name" value="Metalloproteases ('zincins'), catalytic domain"/>
    <property type="match status" value="1"/>
</dbReference>
<feature type="transmembrane region" description="Helical" evidence="10">
    <location>
        <begin position="708"/>
        <end position="730"/>
    </location>
</feature>
<keyword evidence="7" id="KW-0245">EGF-like domain</keyword>
<evidence type="ECO:0000256" key="3">
    <source>
        <dbReference type="ARBA" id="ARBA00022989"/>
    </source>
</evidence>
<feature type="compositionally biased region" description="Gly residues" evidence="9">
    <location>
        <begin position="841"/>
        <end position="856"/>
    </location>
</feature>
<dbReference type="SUPFAM" id="SSF57552">
    <property type="entry name" value="Blood coagulation inhibitor (disintegrin)"/>
    <property type="match status" value="1"/>
</dbReference>
<dbReference type="PANTHER" id="PTHR11905">
    <property type="entry name" value="ADAM A DISINTEGRIN AND METALLOPROTEASE DOMAIN"/>
    <property type="match status" value="1"/>
</dbReference>
<feature type="disulfide bond" evidence="6">
    <location>
        <begin position="476"/>
        <end position="496"/>
    </location>
</feature>
<accession>A0ABM1F9G7</accession>
<dbReference type="Proteomes" id="UP000695022">
    <property type="component" value="Unplaced"/>
</dbReference>
<keyword evidence="4 10" id="KW-0472">Membrane</keyword>
<dbReference type="Gene3D" id="3.40.390.10">
    <property type="entry name" value="Collagenase (Catalytic Domain)"/>
    <property type="match status" value="1"/>
</dbReference>
<evidence type="ECO:0000256" key="9">
    <source>
        <dbReference type="SAM" id="MobiDB-lite"/>
    </source>
</evidence>
<dbReference type="Pfam" id="PF01421">
    <property type="entry name" value="Reprolysin"/>
    <property type="match status" value="1"/>
</dbReference>
<feature type="compositionally biased region" description="Gly residues" evidence="9">
    <location>
        <begin position="864"/>
        <end position="876"/>
    </location>
</feature>
<protein>
    <submittedName>
        <fullName evidence="16">Disintegrin and metalloproteinase domain-containing protein 12-like</fullName>
    </submittedName>
</protein>
<dbReference type="RefSeq" id="XP_014681088.1">
    <property type="nucleotide sequence ID" value="XM_014825602.1"/>
</dbReference>
<feature type="compositionally biased region" description="Low complexity" evidence="9">
    <location>
        <begin position="801"/>
        <end position="811"/>
    </location>
</feature>
<dbReference type="Pfam" id="PF08516">
    <property type="entry name" value="ADAM_CR"/>
    <property type="match status" value="1"/>
</dbReference>
<dbReference type="Pfam" id="PF01562">
    <property type="entry name" value="Pep_M12B_propep"/>
    <property type="match status" value="1"/>
</dbReference>
<dbReference type="PANTHER" id="PTHR11905:SF159">
    <property type="entry name" value="ADAM METALLOPROTEASE"/>
    <property type="match status" value="1"/>
</dbReference>
<keyword evidence="3 10" id="KW-1133">Transmembrane helix</keyword>
<evidence type="ECO:0000259" key="13">
    <source>
        <dbReference type="PROSITE" id="PS50214"/>
    </source>
</evidence>
<proteinExistence type="predicted"/>
<dbReference type="Gene3D" id="4.10.70.10">
    <property type="entry name" value="Disintegrin domain"/>
    <property type="match status" value="1"/>
</dbReference>
<name>A0ABM1F9G7_PRICU</name>
<feature type="disulfide bond" evidence="8">
    <location>
        <begin position="365"/>
        <end position="370"/>
    </location>
</feature>
<feature type="binding site" evidence="8">
    <location>
        <position position="352"/>
    </location>
    <ligand>
        <name>Zn(2+)</name>
        <dbReference type="ChEBI" id="CHEBI:29105"/>
        <note>catalytic</note>
    </ligand>
</feature>
<evidence type="ECO:0000259" key="12">
    <source>
        <dbReference type="PROSITE" id="PS50026"/>
    </source>
</evidence>
<dbReference type="GeneID" id="106820983"/>
<feature type="compositionally biased region" description="Polar residues" evidence="9">
    <location>
        <begin position="900"/>
        <end position="917"/>
    </location>
</feature>
<dbReference type="PROSITE" id="PS01186">
    <property type="entry name" value="EGF_2"/>
    <property type="match status" value="1"/>
</dbReference>
<feature type="region of interest" description="Disordered" evidence="9">
    <location>
        <begin position="801"/>
        <end position="1088"/>
    </location>
</feature>
<keyword evidence="11" id="KW-0732">Signal</keyword>
<sequence length="1088" mass="117063">MLAFYFTCLAVLVYNAICITAKVHADSHWDLRKPLTLFSDYDTTIPHQTVNRLKRQLSVAEQVDHGTETIIIITAFGREFILDLKLNSGLIARSYIEKYYINDSPVIRNGSDHAKSSCFYHGHIQGFPDSIAAISTCSGISGFFRDNNETYHIEPRGESESNEHFVYKEKDRIASKKSDTHRIREVDAGGGKSHVRLKRELSEPYGARQHPLHVELFLVIDKTMYDHSANLDAAIERAKKISNIVNVIYKPLNIFIVLVGVEVWNERDKIELSQDGDVTLSRFLDYRKQHILPNHRNDNTQLMSGNEVFENSVVGKAYKGLMCSYQYSAGVIADHSRIEMPVASTLAHEMGHNFGMEHDTDKCTCDDKKCVMAASSSGEWFSPTKFSSCSVEKLAMFVSRGIDWCLRNKPVSVFEGPVCGDGYVEEGEQCDCGPEGMCDSPCCNPSTCQLYANATCGSGLCCDLTTCKLLEAGTSCRDAVDECDLPEFCTGQVEFCPRDVTKQDGIPCDNNQGYCYHGSCGSHDQRCKLLWGQAVKVGPNECFEKNTRGVVIGNCGYNRVTDTYLQCPRKGNHVLCGRLNCVPLGTTPVFGIDVSTIHGKSSIFTSDRVMELCHILQIDMGLDSTDPGMTPDGALCGNEMMCVSQRCTGVKDVLDIACLESCHGQGVCNNKKHCHCNKGYAPPYCDTPGYGGSEDSGPPADDRGSKNFLIGSMTFFVVLLPVIFVILLIYHVRGPGIPCLPHRVAKRQSVQQSGGGRPRSVTSQHSQASSPESPTTPTGSSQAKTTWPWSAWFRRSAKAPATPSAATYPPAVNAEPLLVEQPKQDGVRKAGGGTRPAVVGGRSGQQGVGGWAGQQGVGSRAGQQGVGGRAGEGGSRGAPTGSRVTALAQSFSSPHKLPSATGNPVKRNQSEASTSRVVQPVNKTAAKPQARTAAAVKAPAKVIQPPAAARQPIQSSWPKPPPINSEEGAAKHGPIRGATAAPSTSKAAMAPVRAAPVVPPFGSKFDEVPLSPTRPAPGLPSSGKRFPLVTGALPALPPRPGAESKSQAAAQPAGGSPSVAQRARWLNDKLTPTSSPTGSPKTRAKVTR</sequence>
<reference evidence="16" key="1">
    <citation type="submission" date="2025-08" db="UniProtKB">
        <authorList>
            <consortium name="RefSeq"/>
        </authorList>
    </citation>
    <scope>IDENTIFICATION</scope>
</reference>
<dbReference type="SMART" id="SM00608">
    <property type="entry name" value="ACR"/>
    <property type="match status" value="1"/>
</dbReference>
<evidence type="ECO:0000256" key="8">
    <source>
        <dbReference type="PROSITE-ProRule" id="PRU00276"/>
    </source>
</evidence>
<evidence type="ECO:0000259" key="14">
    <source>
        <dbReference type="PROSITE" id="PS50215"/>
    </source>
</evidence>
<evidence type="ECO:0000256" key="2">
    <source>
        <dbReference type="ARBA" id="ARBA00022692"/>
    </source>
</evidence>
<organism evidence="15 16">
    <name type="scientific">Priapulus caudatus</name>
    <name type="common">Priapulid worm</name>
    <dbReference type="NCBI Taxonomy" id="37621"/>
    <lineage>
        <taxon>Eukaryota</taxon>
        <taxon>Metazoa</taxon>
        <taxon>Ecdysozoa</taxon>
        <taxon>Scalidophora</taxon>
        <taxon>Priapulida</taxon>
        <taxon>Priapulimorpha</taxon>
        <taxon>Priapulimorphida</taxon>
        <taxon>Priapulidae</taxon>
        <taxon>Priapulus</taxon>
    </lineage>
</organism>
<dbReference type="InterPro" id="IPR036436">
    <property type="entry name" value="Disintegrin_dom_sf"/>
</dbReference>
<keyword evidence="8" id="KW-0862">Zinc</keyword>
<feature type="compositionally biased region" description="Low complexity" evidence="9">
    <location>
        <begin position="769"/>
        <end position="781"/>
    </location>
</feature>
<dbReference type="PROSITE" id="PS50214">
    <property type="entry name" value="DISINTEGRIN_2"/>
    <property type="match status" value="1"/>
</dbReference>
<feature type="domain" description="Peptidase M12B" evidence="14">
    <location>
        <begin position="212"/>
        <end position="410"/>
    </location>
</feature>
<feature type="region of interest" description="Disordered" evidence="9">
    <location>
        <begin position="748"/>
        <end position="787"/>
    </location>
</feature>
<dbReference type="CDD" id="cd04269">
    <property type="entry name" value="ZnMc_adamalysin_II_like"/>
    <property type="match status" value="1"/>
</dbReference>
<dbReference type="Pfam" id="PF00200">
    <property type="entry name" value="Disintegrin"/>
    <property type="match status" value="1"/>
</dbReference>
<evidence type="ECO:0000313" key="15">
    <source>
        <dbReference type="Proteomes" id="UP000695022"/>
    </source>
</evidence>
<dbReference type="InterPro" id="IPR002870">
    <property type="entry name" value="Peptidase_M12B_N"/>
</dbReference>
<dbReference type="SMART" id="SM00050">
    <property type="entry name" value="DISIN"/>
    <property type="match status" value="1"/>
</dbReference>
<keyword evidence="15" id="KW-1185">Reference proteome</keyword>
<feature type="domain" description="Disintegrin" evidence="13">
    <location>
        <begin position="416"/>
        <end position="504"/>
    </location>
</feature>
<dbReference type="InterPro" id="IPR006586">
    <property type="entry name" value="ADAM_Cys-rich"/>
</dbReference>
<evidence type="ECO:0000256" key="4">
    <source>
        <dbReference type="ARBA" id="ARBA00023136"/>
    </source>
</evidence>
<feature type="chain" id="PRO_5046018179" evidence="11">
    <location>
        <begin position="26"/>
        <end position="1088"/>
    </location>
</feature>
<dbReference type="InterPro" id="IPR034027">
    <property type="entry name" value="Reprolysin_adamalysin"/>
</dbReference>
<evidence type="ECO:0000256" key="5">
    <source>
        <dbReference type="ARBA" id="ARBA00023157"/>
    </source>
</evidence>
<feature type="compositionally biased region" description="Low complexity" evidence="9">
    <location>
        <begin position="923"/>
        <end position="949"/>
    </location>
</feature>
<keyword evidence="2 10" id="KW-0812">Transmembrane</keyword>
<evidence type="ECO:0000256" key="11">
    <source>
        <dbReference type="SAM" id="SignalP"/>
    </source>
</evidence>
<evidence type="ECO:0000256" key="10">
    <source>
        <dbReference type="SAM" id="Phobius"/>
    </source>
</evidence>
<comment type="subcellular location">
    <subcellularLocation>
        <location evidence="1">Membrane</location>
        <topology evidence="1">Single-pass membrane protein</topology>
    </subcellularLocation>
</comment>
<feature type="domain" description="EGF-like" evidence="12">
    <location>
        <begin position="654"/>
        <end position="686"/>
    </location>
</feature>
<feature type="binding site" evidence="8">
    <location>
        <position position="358"/>
    </location>
    <ligand>
        <name>Zn(2+)</name>
        <dbReference type="ChEBI" id="CHEBI:29105"/>
        <note>catalytic</note>
    </ligand>
</feature>
<feature type="compositionally biased region" description="Low complexity" evidence="9">
    <location>
        <begin position="987"/>
        <end position="996"/>
    </location>
</feature>
<feature type="disulfide bond" evidence="7">
    <location>
        <begin position="676"/>
        <end position="685"/>
    </location>
</feature>
<feature type="signal peptide" evidence="11">
    <location>
        <begin position="1"/>
        <end position="25"/>
    </location>
</feature>
<evidence type="ECO:0000256" key="1">
    <source>
        <dbReference type="ARBA" id="ARBA00004167"/>
    </source>
</evidence>
<dbReference type="InterPro" id="IPR000742">
    <property type="entry name" value="EGF"/>
</dbReference>
<feature type="disulfide bond" evidence="7">
    <location>
        <begin position="658"/>
        <end position="668"/>
    </location>
</feature>
<feature type="binding site" evidence="8">
    <location>
        <position position="348"/>
    </location>
    <ligand>
        <name>Zn(2+)</name>
        <dbReference type="ChEBI" id="CHEBI:29105"/>
        <note>catalytic</note>
    </ligand>
</feature>
<evidence type="ECO:0000256" key="7">
    <source>
        <dbReference type="PROSITE-ProRule" id="PRU00076"/>
    </source>
</evidence>
<dbReference type="InterPro" id="IPR024079">
    <property type="entry name" value="MetalloPept_cat_dom_sf"/>
</dbReference>
<keyword evidence="8" id="KW-0479">Metal-binding</keyword>
<comment type="caution">
    <text evidence="7">Lacks conserved residue(s) required for the propagation of feature annotation.</text>
</comment>
<dbReference type="PROSITE" id="PS50026">
    <property type="entry name" value="EGF_3"/>
    <property type="match status" value="1"/>
</dbReference>
<dbReference type="PROSITE" id="PS50215">
    <property type="entry name" value="ADAM_MEPRO"/>
    <property type="match status" value="1"/>
</dbReference>
<feature type="compositionally biased region" description="Low complexity" evidence="9">
    <location>
        <begin position="1071"/>
        <end position="1080"/>
    </location>
</feature>
<evidence type="ECO:0000313" key="16">
    <source>
        <dbReference type="RefSeq" id="XP_014681088.1"/>
    </source>
</evidence>
<dbReference type="InterPro" id="IPR001590">
    <property type="entry name" value="Peptidase_M12B"/>
</dbReference>
<feature type="active site" evidence="8">
    <location>
        <position position="349"/>
    </location>
</feature>